<keyword evidence="1" id="KW-0472">Membrane</keyword>
<dbReference type="AlphaFoldDB" id="X0WMG7"/>
<dbReference type="EMBL" id="BARS01048006">
    <property type="protein sequence ID" value="GAG31835.1"/>
    <property type="molecule type" value="Genomic_DNA"/>
</dbReference>
<feature type="transmembrane region" description="Helical" evidence="1">
    <location>
        <begin position="12"/>
        <end position="34"/>
    </location>
</feature>
<sequence>MLLQEAPVNTFNYMLLGLSAILGIMALFLISLVVRFRNLYRDLEQLEGNDVNERT</sequence>
<reference evidence="2" key="1">
    <citation type="journal article" date="2014" name="Front. Microbiol.">
        <title>High frequency of phylogenetically diverse reductive dehalogenase-homologous genes in deep subseafloor sedimentary metagenomes.</title>
        <authorList>
            <person name="Kawai M."/>
            <person name="Futagami T."/>
            <person name="Toyoda A."/>
            <person name="Takaki Y."/>
            <person name="Nishi S."/>
            <person name="Hori S."/>
            <person name="Arai W."/>
            <person name="Tsubouchi T."/>
            <person name="Morono Y."/>
            <person name="Uchiyama I."/>
            <person name="Ito T."/>
            <person name="Fujiyama A."/>
            <person name="Inagaki F."/>
            <person name="Takami H."/>
        </authorList>
    </citation>
    <scope>NUCLEOTIDE SEQUENCE</scope>
    <source>
        <strain evidence="2">Expedition CK06-06</strain>
    </source>
</reference>
<keyword evidence="1" id="KW-1133">Transmembrane helix</keyword>
<name>X0WMG7_9ZZZZ</name>
<keyword evidence="1" id="KW-0812">Transmembrane</keyword>
<accession>X0WMG7</accession>
<proteinExistence type="predicted"/>
<comment type="caution">
    <text evidence="2">The sequence shown here is derived from an EMBL/GenBank/DDBJ whole genome shotgun (WGS) entry which is preliminary data.</text>
</comment>
<protein>
    <submittedName>
        <fullName evidence="2">Uncharacterized protein</fullName>
    </submittedName>
</protein>
<evidence type="ECO:0000256" key="1">
    <source>
        <dbReference type="SAM" id="Phobius"/>
    </source>
</evidence>
<gene>
    <name evidence="2" type="ORF">S01H1_72027</name>
</gene>
<organism evidence="2">
    <name type="scientific">marine sediment metagenome</name>
    <dbReference type="NCBI Taxonomy" id="412755"/>
    <lineage>
        <taxon>unclassified sequences</taxon>
        <taxon>metagenomes</taxon>
        <taxon>ecological metagenomes</taxon>
    </lineage>
</organism>
<evidence type="ECO:0000313" key="2">
    <source>
        <dbReference type="EMBL" id="GAG31835.1"/>
    </source>
</evidence>